<dbReference type="EMBL" id="JAWWNJ010000161">
    <property type="protein sequence ID" value="KAK6978215.1"/>
    <property type="molecule type" value="Genomic_DNA"/>
</dbReference>
<name>A0AAV9ZE21_9AGAR</name>
<keyword evidence="2" id="KW-1185">Reference proteome</keyword>
<sequence>MHSFGDQGLDPVYQPPLFEVRHHLVFHDSPHLLNHIRALTIYRIFKPVCVLPFSNLESLLISVEMVDLTPLKALIRLPTIRRVKFSAAITQLSEFSGLCADCSPSLRHLHIYSSFHSIGDSNSKAHHQTTDVERSVPLHSLRIMISDPRGCFEKDGGHASLLRRFDLSTLRAFSFDANFGSVPWTKKLPPPFIEYLDILCHVCRFPDIPLFIQSVPLHRSIMKSDAKPIDISLFPSLRVLRLSWTSSGKLPPMLIGTLHTIPPYHSLRKIVICLRGSYPSGRECAELEDCLTNLNLYSLPAIEIEAGQVEWTESFFTQLVEQNSRVGFVGGNPPENAWWESLVDLLLLE</sequence>
<evidence type="ECO:0000313" key="1">
    <source>
        <dbReference type="EMBL" id="KAK6978215.1"/>
    </source>
</evidence>
<gene>
    <name evidence="1" type="ORF">R3P38DRAFT_499893</name>
</gene>
<proteinExistence type="predicted"/>
<organism evidence="1 2">
    <name type="scientific">Favolaschia claudopus</name>
    <dbReference type="NCBI Taxonomy" id="2862362"/>
    <lineage>
        <taxon>Eukaryota</taxon>
        <taxon>Fungi</taxon>
        <taxon>Dikarya</taxon>
        <taxon>Basidiomycota</taxon>
        <taxon>Agaricomycotina</taxon>
        <taxon>Agaricomycetes</taxon>
        <taxon>Agaricomycetidae</taxon>
        <taxon>Agaricales</taxon>
        <taxon>Marasmiineae</taxon>
        <taxon>Mycenaceae</taxon>
        <taxon>Favolaschia</taxon>
    </lineage>
</organism>
<evidence type="ECO:0000313" key="2">
    <source>
        <dbReference type="Proteomes" id="UP001362999"/>
    </source>
</evidence>
<reference evidence="1 2" key="1">
    <citation type="journal article" date="2024" name="J Genomics">
        <title>Draft genome sequencing and assembly of Favolaschia claudopus CIRM-BRFM 2984 isolated from oak limbs.</title>
        <authorList>
            <person name="Navarro D."/>
            <person name="Drula E."/>
            <person name="Chaduli D."/>
            <person name="Cazenave R."/>
            <person name="Ahrendt S."/>
            <person name="Wang J."/>
            <person name="Lipzen A."/>
            <person name="Daum C."/>
            <person name="Barry K."/>
            <person name="Grigoriev I.V."/>
            <person name="Favel A."/>
            <person name="Rosso M.N."/>
            <person name="Martin F."/>
        </authorList>
    </citation>
    <scope>NUCLEOTIDE SEQUENCE [LARGE SCALE GENOMIC DNA]</scope>
    <source>
        <strain evidence="1 2">CIRM-BRFM 2984</strain>
    </source>
</reference>
<protein>
    <submittedName>
        <fullName evidence="1">Uncharacterized protein</fullName>
    </submittedName>
</protein>
<dbReference type="AlphaFoldDB" id="A0AAV9ZE21"/>
<dbReference type="Proteomes" id="UP001362999">
    <property type="component" value="Unassembled WGS sequence"/>
</dbReference>
<accession>A0AAV9ZE21</accession>
<comment type="caution">
    <text evidence="1">The sequence shown here is derived from an EMBL/GenBank/DDBJ whole genome shotgun (WGS) entry which is preliminary data.</text>
</comment>